<proteinExistence type="predicted"/>
<reference evidence="6 7" key="1">
    <citation type="submission" date="2023-07" db="EMBL/GenBank/DDBJ databases">
        <title>Sorghum-associated microbial communities from plants grown in Nebraska, USA.</title>
        <authorList>
            <person name="Schachtman D."/>
        </authorList>
    </citation>
    <scope>NUCLEOTIDE SEQUENCE [LARGE SCALE GENOMIC DNA]</scope>
    <source>
        <strain evidence="6 7">BE240</strain>
    </source>
</reference>
<gene>
    <name evidence="6" type="ORF">J2X09_001773</name>
</gene>
<accession>A0ABU1V9D1</accession>
<dbReference type="InterPro" id="IPR036388">
    <property type="entry name" value="WH-like_DNA-bd_sf"/>
</dbReference>
<evidence type="ECO:0000313" key="6">
    <source>
        <dbReference type="EMBL" id="MDR7094035.1"/>
    </source>
</evidence>
<keyword evidence="7" id="KW-1185">Reference proteome</keyword>
<dbReference type="Pfam" id="PF01614">
    <property type="entry name" value="IclR_C"/>
    <property type="match status" value="1"/>
</dbReference>
<dbReference type="Gene3D" id="3.30.450.40">
    <property type="match status" value="1"/>
</dbReference>
<dbReference type="Pfam" id="PF09339">
    <property type="entry name" value="HTH_IclR"/>
    <property type="match status" value="1"/>
</dbReference>
<dbReference type="PANTHER" id="PTHR30136">
    <property type="entry name" value="HELIX-TURN-HELIX TRANSCRIPTIONAL REGULATOR, ICLR FAMILY"/>
    <property type="match status" value="1"/>
</dbReference>
<dbReference type="InterPro" id="IPR036390">
    <property type="entry name" value="WH_DNA-bd_sf"/>
</dbReference>
<dbReference type="InterPro" id="IPR005471">
    <property type="entry name" value="Tscrpt_reg_IclR_N"/>
</dbReference>
<dbReference type="PROSITE" id="PS51078">
    <property type="entry name" value="ICLR_ED"/>
    <property type="match status" value="1"/>
</dbReference>
<dbReference type="Gene3D" id="1.10.10.10">
    <property type="entry name" value="Winged helix-like DNA-binding domain superfamily/Winged helix DNA-binding domain"/>
    <property type="match status" value="1"/>
</dbReference>
<evidence type="ECO:0000256" key="1">
    <source>
        <dbReference type="ARBA" id="ARBA00023015"/>
    </source>
</evidence>
<evidence type="ECO:0000256" key="2">
    <source>
        <dbReference type="ARBA" id="ARBA00023125"/>
    </source>
</evidence>
<protein>
    <submittedName>
        <fullName evidence="6">IclR family pca regulon transcriptional regulator</fullName>
    </submittedName>
</protein>
<evidence type="ECO:0000259" key="4">
    <source>
        <dbReference type="PROSITE" id="PS51077"/>
    </source>
</evidence>
<dbReference type="InterPro" id="IPR029016">
    <property type="entry name" value="GAF-like_dom_sf"/>
</dbReference>
<keyword evidence="1" id="KW-0805">Transcription regulation</keyword>
<evidence type="ECO:0000313" key="7">
    <source>
        <dbReference type="Proteomes" id="UP001265550"/>
    </source>
</evidence>
<feature type="domain" description="IclR-ED" evidence="5">
    <location>
        <begin position="82"/>
        <end position="266"/>
    </location>
</feature>
<dbReference type="PROSITE" id="PS51077">
    <property type="entry name" value="HTH_ICLR"/>
    <property type="match status" value="1"/>
</dbReference>
<sequence>MNPTISNNPAPPDIALRGSYLQSLEKGLSVLAAFQATKPLVSSAELAERTGLDRASTRRVLLTLVQLGYVQQVGRLFGLTAKVLDFGYQYLAGLPFSAVAQPVVEELSDQINETVSIGVLEGRDVVFILRVPAKRLLTFDPGIGSRVPAHLHSIGHVLLAALPAKTLEQWTQGMGFTQVMPDSLMSIDELMAGLQAARHQGWALTQRQYEPDYGGISVPLQDGDGHVVAALNASFIVDRDSELRAVNDILPRLKIAARRIEQSMGLDKRHPGRANGR</sequence>
<comment type="caution">
    <text evidence="6">The sequence shown here is derived from an EMBL/GenBank/DDBJ whole genome shotgun (WGS) entry which is preliminary data.</text>
</comment>
<dbReference type="InterPro" id="IPR014757">
    <property type="entry name" value="Tscrpt_reg_IclR_C"/>
</dbReference>
<keyword evidence="2" id="KW-0238">DNA-binding</keyword>
<organism evidence="6 7">
    <name type="scientific">Hydrogenophaga laconesensis</name>
    <dbReference type="NCBI Taxonomy" id="1805971"/>
    <lineage>
        <taxon>Bacteria</taxon>
        <taxon>Pseudomonadati</taxon>
        <taxon>Pseudomonadota</taxon>
        <taxon>Betaproteobacteria</taxon>
        <taxon>Burkholderiales</taxon>
        <taxon>Comamonadaceae</taxon>
        <taxon>Hydrogenophaga</taxon>
    </lineage>
</organism>
<dbReference type="InterPro" id="IPR050707">
    <property type="entry name" value="HTH_MetabolicPath_Reg"/>
</dbReference>
<feature type="domain" description="HTH iclR-type" evidence="4">
    <location>
        <begin position="21"/>
        <end position="94"/>
    </location>
</feature>
<evidence type="ECO:0000259" key="5">
    <source>
        <dbReference type="PROSITE" id="PS51078"/>
    </source>
</evidence>
<name>A0ABU1V9D1_9BURK</name>
<dbReference type="PANTHER" id="PTHR30136:SF34">
    <property type="entry name" value="TRANSCRIPTIONAL REGULATOR"/>
    <property type="match status" value="1"/>
</dbReference>
<dbReference type="SUPFAM" id="SSF55781">
    <property type="entry name" value="GAF domain-like"/>
    <property type="match status" value="1"/>
</dbReference>
<evidence type="ECO:0000256" key="3">
    <source>
        <dbReference type="ARBA" id="ARBA00023163"/>
    </source>
</evidence>
<dbReference type="SMART" id="SM00346">
    <property type="entry name" value="HTH_ICLR"/>
    <property type="match status" value="1"/>
</dbReference>
<dbReference type="EMBL" id="JAVDWE010000004">
    <property type="protein sequence ID" value="MDR7094035.1"/>
    <property type="molecule type" value="Genomic_DNA"/>
</dbReference>
<keyword evidence="3" id="KW-0804">Transcription</keyword>
<dbReference type="Proteomes" id="UP001265550">
    <property type="component" value="Unassembled WGS sequence"/>
</dbReference>
<dbReference type="RefSeq" id="WP_204733244.1">
    <property type="nucleotide sequence ID" value="NZ_JAVDWE010000004.1"/>
</dbReference>
<dbReference type="SUPFAM" id="SSF46785">
    <property type="entry name" value="Winged helix' DNA-binding domain"/>
    <property type="match status" value="1"/>
</dbReference>